<sequence>MVIGAGFIGLAPARRLAELRPGDRVVLLEALRVGLGASGRNTGFVIDLPHKRNLEGDDLERKQKMLSLNCAAIDDLEALVTLHGVDCGWSRAGKY</sequence>
<gene>
    <name evidence="3" type="ORF">E0702_13390</name>
</gene>
<comment type="caution">
    <text evidence="3">The sequence shown here is derived from an EMBL/GenBank/DDBJ whole genome shotgun (WGS) entry which is preliminary data.</text>
</comment>
<protein>
    <submittedName>
        <fullName evidence="3">FAD-binding oxidoreductase</fullName>
    </submittedName>
</protein>
<name>A0ABY2D4T1_9GAMM</name>
<keyword evidence="1" id="KW-0560">Oxidoreductase</keyword>
<dbReference type="InterPro" id="IPR006076">
    <property type="entry name" value="FAD-dep_OxRdtase"/>
</dbReference>
<evidence type="ECO:0000313" key="4">
    <source>
        <dbReference type="Proteomes" id="UP000294823"/>
    </source>
</evidence>
<dbReference type="Gene3D" id="3.50.50.60">
    <property type="entry name" value="FAD/NAD(P)-binding domain"/>
    <property type="match status" value="1"/>
</dbReference>
<dbReference type="EMBL" id="SLTR01000020">
    <property type="protein sequence ID" value="TDB01193.1"/>
    <property type="molecule type" value="Genomic_DNA"/>
</dbReference>
<evidence type="ECO:0000313" key="3">
    <source>
        <dbReference type="EMBL" id="TDB01193.1"/>
    </source>
</evidence>
<dbReference type="Pfam" id="PF01266">
    <property type="entry name" value="DAO"/>
    <property type="match status" value="1"/>
</dbReference>
<keyword evidence="4" id="KW-1185">Reference proteome</keyword>
<proteinExistence type="predicted"/>
<accession>A0ABY2D4T1</accession>
<evidence type="ECO:0000256" key="1">
    <source>
        <dbReference type="ARBA" id="ARBA00023002"/>
    </source>
</evidence>
<feature type="domain" description="FAD dependent oxidoreductase" evidence="2">
    <location>
        <begin position="2"/>
        <end position="94"/>
    </location>
</feature>
<reference evidence="3 4" key="1">
    <citation type="submission" date="2019-03" db="EMBL/GenBank/DDBJ databases">
        <title>Halomonas marinisediminis sp. nov., a moderately halophilic bacterium isolated from the Bohai Gulf.</title>
        <authorList>
            <person name="Ji X."/>
        </authorList>
    </citation>
    <scope>NUCLEOTIDE SEQUENCE [LARGE SCALE GENOMIC DNA]</scope>
    <source>
        <strain evidence="3 4">204</strain>
    </source>
</reference>
<dbReference type="SUPFAM" id="SSF51905">
    <property type="entry name" value="FAD/NAD(P)-binding domain"/>
    <property type="match status" value="1"/>
</dbReference>
<dbReference type="InterPro" id="IPR036188">
    <property type="entry name" value="FAD/NAD-bd_sf"/>
</dbReference>
<dbReference type="Proteomes" id="UP000294823">
    <property type="component" value="Unassembled WGS sequence"/>
</dbReference>
<evidence type="ECO:0000259" key="2">
    <source>
        <dbReference type="Pfam" id="PF01266"/>
    </source>
</evidence>
<organism evidence="3 4">
    <name type="scientific">Halomonas marinisediminis</name>
    <dbReference type="NCBI Taxonomy" id="2546095"/>
    <lineage>
        <taxon>Bacteria</taxon>
        <taxon>Pseudomonadati</taxon>
        <taxon>Pseudomonadota</taxon>
        <taxon>Gammaproteobacteria</taxon>
        <taxon>Oceanospirillales</taxon>
        <taxon>Halomonadaceae</taxon>
        <taxon>Halomonas</taxon>
    </lineage>
</organism>